<dbReference type="Proteomes" id="UP000198535">
    <property type="component" value="Unassembled WGS sequence"/>
</dbReference>
<gene>
    <name evidence="2" type="ORF">SAMN04488696_1169</name>
</gene>
<keyword evidence="1" id="KW-0812">Transmembrane</keyword>
<sequence length="69" mass="7557">MYLLAQLAMMNKKNLEIVSSVGSVVLLILLFGVAHQLKDSFSQEYGFIGALAVFIIVISVVGLKLNEMQ</sequence>
<evidence type="ECO:0000313" key="2">
    <source>
        <dbReference type="EMBL" id="SFM42795.1"/>
    </source>
</evidence>
<dbReference type="EMBL" id="FOUJ01000002">
    <property type="protein sequence ID" value="SFM42795.1"/>
    <property type="molecule type" value="Genomic_DNA"/>
</dbReference>
<keyword evidence="3" id="KW-1185">Reference proteome</keyword>
<proteinExistence type="predicted"/>
<reference evidence="3" key="1">
    <citation type="submission" date="2016-10" db="EMBL/GenBank/DDBJ databases">
        <authorList>
            <person name="Varghese N."/>
            <person name="Submissions S."/>
        </authorList>
    </citation>
    <scope>NUCLEOTIDE SEQUENCE [LARGE SCALE GENOMIC DNA]</scope>
    <source>
        <strain evidence="3">Mob M</strain>
    </source>
</reference>
<accession>A0A1I4QSS7</accession>
<organism evidence="2 3">
    <name type="scientific">Methanolobus profundi</name>
    <dbReference type="NCBI Taxonomy" id="487685"/>
    <lineage>
        <taxon>Archaea</taxon>
        <taxon>Methanobacteriati</taxon>
        <taxon>Methanobacteriota</taxon>
        <taxon>Stenosarchaea group</taxon>
        <taxon>Methanomicrobia</taxon>
        <taxon>Methanosarcinales</taxon>
        <taxon>Methanosarcinaceae</taxon>
        <taxon>Methanolobus</taxon>
    </lineage>
</organism>
<protein>
    <submittedName>
        <fullName evidence="2">Uncharacterized protein</fullName>
    </submittedName>
</protein>
<evidence type="ECO:0000313" key="3">
    <source>
        <dbReference type="Proteomes" id="UP000198535"/>
    </source>
</evidence>
<feature type="transmembrane region" description="Helical" evidence="1">
    <location>
        <begin position="45"/>
        <end position="63"/>
    </location>
</feature>
<dbReference type="AlphaFoldDB" id="A0A1I4QSS7"/>
<dbReference type="STRING" id="487685.SAMN04488696_1169"/>
<keyword evidence="1" id="KW-0472">Membrane</keyword>
<feature type="transmembrane region" description="Helical" evidence="1">
    <location>
        <begin position="15"/>
        <end position="33"/>
    </location>
</feature>
<keyword evidence="1" id="KW-1133">Transmembrane helix</keyword>
<evidence type="ECO:0000256" key="1">
    <source>
        <dbReference type="SAM" id="Phobius"/>
    </source>
</evidence>
<name>A0A1I4QSS7_9EURY</name>